<proteinExistence type="predicted"/>
<name>E0SAA2_ENCIT</name>
<protein>
    <recommendedName>
        <fullName evidence="3">DASH complex subunit ASK1</fullName>
    </recommendedName>
</protein>
<dbReference type="EMBL" id="CP001952">
    <property type="protein sequence ID" value="ADM12527.1"/>
    <property type="molecule type" value="Genomic_DNA"/>
</dbReference>
<dbReference type="AlphaFoldDB" id="E0SAA2"/>
<dbReference type="HOGENOM" id="CLU_105931_0_0_1"/>
<reference evidence="1 2" key="2">
    <citation type="journal article" date="2012" name="Proc. Natl. Acad. Sci. U.S.A.">
        <title>Gain and loss of multiple functionally related, horizontally transferred genes in the reduced genomes of two microsporidian parasites.</title>
        <authorList>
            <person name="Pombert J.-F."/>
            <person name="Selman M."/>
            <person name="Burki F."/>
            <person name="Bardell F.T."/>
            <person name="Farinelli L."/>
            <person name="Solter L.F."/>
            <person name="Whitman D.W."/>
            <person name="Weiss L.M."/>
            <person name="Corradi N."/>
            <person name="Keeling P.J."/>
        </authorList>
    </citation>
    <scope>NUCLEOTIDE SEQUENCE [LARGE SCALE GENOMIC DNA]</scope>
    <source>
        <strain evidence="1 2">ATCC 50506</strain>
    </source>
</reference>
<dbReference type="RefSeq" id="XP_003073887.1">
    <property type="nucleotide sequence ID" value="XM_003073841.1"/>
</dbReference>
<dbReference type="OrthoDB" id="2192696at2759"/>
<accession>E0SAA2</accession>
<gene>
    <name evidence="1" type="ORF">Eint_110270</name>
</gene>
<dbReference type="KEGG" id="ein:Eint_110270"/>
<dbReference type="Proteomes" id="UP000002313">
    <property type="component" value="Chromosome XI"/>
</dbReference>
<organism evidence="1 2">
    <name type="scientific">Encephalitozoon intestinalis (strain ATCC 50506)</name>
    <name type="common">Microsporidian parasite</name>
    <name type="synonym">Septata intestinalis</name>
    <dbReference type="NCBI Taxonomy" id="876142"/>
    <lineage>
        <taxon>Eukaryota</taxon>
        <taxon>Fungi</taxon>
        <taxon>Fungi incertae sedis</taxon>
        <taxon>Microsporidia</taxon>
        <taxon>Unikaryonidae</taxon>
        <taxon>Encephalitozoon</taxon>
    </lineage>
</organism>
<dbReference type="GeneID" id="9699595"/>
<sequence length="227" mass="26021">MIEIEEEIIRTIEEIDNTFSSINRTLRNIRGSIESIGKNNRKISEGLSPWIRFFSVESSESEESELLTTENEPRLVEEPSFQNICVTEGSPISMKLSSPRNPFVDSTSSEMLNKTFLGDLSARFHTSNAENESSSFVKIVEEKAFESYEETESSDNIFPFNPGMLPPLFRNEEGLFLVYEIISRAPITLEEIYNEISTIPREKINIFVDLLLRKRFIGREGNTFRTA</sequence>
<dbReference type="VEuPathDB" id="MicrosporidiaDB:Eint_110270"/>
<evidence type="ECO:0000313" key="1">
    <source>
        <dbReference type="EMBL" id="ADM12527.1"/>
    </source>
</evidence>
<evidence type="ECO:0000313" key="2">
    <source>
        <dbReference type="Proteomes" id="UP000002313"/>
    </source>
</evidence>
<keyword evidence="2" id="KW-1185">Reference proteome</keyword>
<reference evidence="1 2" key="1">
    <citation type="journal article" date="2010" name="Nat. Commun.">
        <title>The complete sequence of the smallest known nuclear genome from the microsporidian Encephalitozoon intestinalis.</title>
        <authorList>
            <person name="Corradi N."/>
            <person name="Pombert J.-F."/>
            <person name="Farinelli L."/>
            <person name="Didier E.S."/>
            <person name="Keeling P.J."/>
        </authorList>
    </citation>
    <scope>NUCLEOTIDE SEQUENCE [LARGE SCALE GENOMIC DNA]</scope>
    <source>
        <strain evidence="1 2">ATCC 50506</strain>
    </source>
</reference>
<evidence type="ECO:0008006" key="3">
    <source>
        <dbReference type="Google" id="ProtNLM"/>
    </source>
</evidence>